<dbReference type="InterPro" id="IPR011606">
    <property type="entry name" value="Brnchd-chn_aa_trnsp_permease"/>
</dbReference>
<evidence type="ECO:0000256" key="8">
    <source>
        <dbReference type="SAM" id="Phobius"/>
    </source>
</evidence>
<feature type="transmembrane region" description="Helical" evidence="8">
    <location>
        <begin position="128"/>
        <end position="150"/>
    </location>
</feature>
<keyword evidence="6 8" id="KW-1133">Transmembrane helix</keyword>
<dbReference type="Pfam" id="PF03591">
    <property type="entry name" value="AzlC"/>
    <property type="match status" value="1"/>
</dbReference>
<reference evidence="9 10" key="1">
    <citation type="submission" date="2017-01" db="EMBL/GenBank/DDBJ databases">
        <authorList>
            <person name="Mah S.A."/>
            <person name="Swanson W.J."/>
            <person name="Moy G.W."/>
            <person name="Vacquier V.D."/>
        </authorList>
    </citation>
    <scope>NUCLEOTIDE SEQUENCE [LARGE SCALE GENOMIC DNA]</scope>
    <source>
        <strain evidence="9 10">DSM 26375</strain>
    </source>
</reference>
<name>A0A1N7M736_9RHOB</name>
<dbReference type="AlphaFoldDB" id="A0A1N7M736"/>
<comment type="similarity">
    <text evidence="2">Belongs to the AzlC family.</text>
</comment>
<gene>
    <name evidence="9" type="ORF">SAMN05421774_102468</name>
</gene>
<protein>
    <submittedName>
        <fullName evidence="9">Predicted branched-chain amino acid permease (Azaleucine resistance)</fullName>
    </submittedName>
</protein>
<dbReference type="PANTHER" id="PTHR34979:SF1">
    <property type="entry name" value="INNER MEMBRANE PROTEIN YGAZ"/>
    <property type="match status" value="1"/>
</dbReference>
<comment type="subcellular location">
    <subcellularLocation>
        <location evidence="1">Cell membrane</location>
        <topology evidence="1">Multi-pass membrane protein</topology>
    </subcellularLocation>
</comment>
<evidence type="ECO:0000256" key="1">
    <source>
        <dbReference type="ARBA" id="ARBA00004651"/>
    </source>
</evidence>
<proteinExistence type="inferred from homology"/>
<evidence type="ECO:0000256" key="6">
    <source>
        <dbReference type="ARBA" id="ARBA00022989"/>
    </source>
</evidence>
<dbReference type="GO" id="GO:0005886">
    <property type="term" value="C:plasma membrane"/>
    <property type="evidence" value="ECO:0007669"/>
    <property type="project" value="UniProtKB-SubCell"/>
</dbReference>
<sequence length="228" mass="24033">MAMLRGMLASAPFLLVIVPFALLFGVVATEAGLNIAEVLGFSLAVFAGAAQFTALQLMQEQAPTLVVLATSLAVNLRMGMYSAALTPSLGKLSLGKRAAVAFFLVDQSYAASMVEFEKRPEMTTGERLAFFAGTVLPVAPAWYIATWIGAVVGAQIPPEFALDFAMPITFIAMTAPMLRTAAHIAAALVSVVGTLALAWMPFSSGVLVAALLAMTTGAMVELWREKRT</sequence>
<feature type="transmembrane region" description="Helical" evidence="8">
    <location>
        <begin position="156"/>
        <end position="175"/>
    </location>
</feature>
<evidence type="ECO:0000256" key="5">
    <source>
        <dbReference type="ARBA" id="ARBA00022692"/>
    </source>
</evidence>
<keyword evidence="5 8" id="KW-0812">Transmembrane</keyword>
<evidence type="ECO:0000256" key="3">
    <source>
        <dbReference type="ARBA" id="ARBA00022448"/>
    </source>
</evidence>
<keyword evidence="7 8" id="KW-0472">Membrane</keyword>
<keyword evidence="4" id="KW-1003">Cell membrane</keyword>
<organism evidence="9 10">
    <name type="scientific">Gemmobacter megaterium</name>
    <dbReference type="NCBI Taxonomy" id="1086013"/>
    <lineage>
        <taxon>Bacteria</taxon>
        <taxon>Pseudomonadati</taxon>
        <taxon>Pseudomonadota</taxon>
        <taxon>Alphaproteobacteria</taxon>
        <taxon>Rhodobacterales</taxon>
        <taxon>Paracoccaceae</taxon>
        <taxon>Gemmobacter</taxon>
    </lineage>
</organism>
<dbReference type="STRING" id="1086013.SAMN05421774_102468"/>
<accession>A0A1N7M736</accession>
<evidence type="ECO:0000256" key="2">
    <source>
        <dbReference type="ARBA" id="ARBA00010735"/>
    </source>
</evidence>
<dbReference type="Proteomes" id="UP000186141">
    <property type="component" value="Unassembled WGS sequence"/>
</dbReference>
<keyword evidence="10" id="KW-1185">Reference proteome</keyword>
<dbReference type="EMBL" id="FTOT01000002">
    <property type="protein sequence ID" value="SIS81890.1"/>
    <property type="molecule type" value="Genomic_DNA"/>
</dbReference>
<feature type="transmembrane region" description="Helical" evidence="8">
    <location>
        <begin position="38"/>
        <end position="58"/>
    </location>
</feature>
<evidence type="ECO:0000313" key="10">
    <source>
        <dbReference type="Proteomes" id="UP000186141"/>
    </source>
</evidence>
<evidence type="ECO:0000256" key="4">
    <source>
        <dbReference type="ARBA" id="ARBA00022475"/>
    </source>
</evidence>
<keyword evidence="3" id="KW-0813">Transport</keyword>
<dbReference type="GO" id="GO:1903785">
    <property type="term" value="P:L-valine transmembrane transport"/>
    <property type="evidence" value="ECO:0007669"/>
    <property type="project" value="TreeGrafter"/>
</dbReference>
<evidence type="ECO:0000313" key="9">
    <source>
        <dbReference type="EMBL" id="SIS81890.1"/>
    </source>
</evidence>
<feature type="transmembrane region" description="Helical" evidence="8">
    <location>
        <begin position="182"/>
        <end position="200"/>
    </location>
</feature>
<evidence type="ECO:0000256" key="7">
    <source>
        <dbReference type="ARBA" id="ARBA00023136"/>
    </source>
</evidence>
<dbReference type="PANTHER" id="PTHR34979">
    <property type="entry name" value="INNER MEMBRANE PROTEIN YGAZ"/>
    <property type="match status" value="1"/>
</dbReference>